<feature type="region of interest" description="Disordered" evidence="13">
    <location>
        <begin position="1"/>
        <end position="39"/>
    </location>
</feature>
<dbReference type="Pfam" id="PF00752">
    <property type="entry name" value="XPG_N"/>
    <property type="match status" value="1"/>
</dbReference>
<evidence type="ECO:0000256" key="5">
    <source>
        <dbReference type="ARBA" id="ARBA00022759"/>
    </source>
</evidence>
<dbReference type="InterPro" id="IPR029060">
    <property type="entry name" value="PIN-like_dom_sf"/>
</dbReference>
<evidence type="ECO:0000256" key="9">
    <source>
        <dbReference type="ARBA" id="ARBA00023204"/>
    </source>
</evidence>
<feature type="domain" description="XPG N-terminal" evidence="15">
    <location>
        <begin position="56"/>
        <end position="154"/>
    </location>
</feature>
<dbReference type="CDD" id="cd09869">
    <property type="entry name" value="PIN_GEN1"/>
    <property type="match status" value="1"/>
</dbReference>
<dbReference type="Gene3D" id="1.10.150.20">
    <property type="entry name" value="5' to 3' exonuclease, C-terminal subdomain"/>
    <property type="match status" value="1"/>
</dbReference>
<dbReference type="SUPFAM" id="SSF88723">
    <property type="entry name" value="PIN domain-like"/>
    <property type="match status" value="1"/>
</dbReference>
<evidence type="ECO:0000256" key="10">
    <source>
        <dbReference type="ARBA" id="ARBA00023242"/>
    </source>
</evidence>
<dbReference type="SMART" id="SM00484">
    <property type="entry name" value="XPGI"/>
    <property type="match status" value="1"/>
</dbReference>
<evidence type="ECO:0000256" key="12">
    <source>
        <dbReference type="ARBA" id="ARBA00073453"/>
    </source>
</evidence>
<keyword evidence="8" id="KW-0460">Magnesium</keyword>
<dbReference type="InterPro" id="IPR006085">
    <property type="entry name" value="XPG_DNA_repair_N"/>
</dbReference>
<evidence type="ECO:0000259" key="15">
    <source>
        <dbReference type="SMART" id="SM00485"/>
    </source>
</evidence>
<feature type="non-terminal residue" evidence="16">
    <location>
        <position position="1"/>
    </location>
</feature>
<dbReference type="GO" id="GO:0048256">
    <property type="term" value="F:flap endonuclease activity"/>
    <property type="evidence" value="ECO:0007669"/>
    <property type="project" value="UniProtKB-ARBA"/>
</dbReference>
<dbReference type="GO" id="GO:0005634">
    <property type="term" value="C:nucleus"/>
    <property type="evidence" value="ECO:0007669"/>
    <property type="project" value="UniProtKB-SubCell"/>
</dbReference>
<dbReference type="FunFam" id="1.10.150.20:FF:000030">
    <property type="entry name" value="Flap endonuclease GEN-like 1"/>
    <property type="match status" value="1"/>
</dbReference>
<evidence type="ECO:0000256" key="13">
    <source>
        <dbReference type="SAM" id="MobiDB-lite"/>
    </source>
</evidence>
<dbReference type="Pfam" id="PF00867">
    <property type="entry name" value="XPG_I"/>
    <property type="match status" value="1"/>
</dbReference>
<evidence type="ECO:0000256" key="6">
    <source>
        <dbReference type="ARBA" id="ARBA00022763"/>
    </source>
</evidence>
<dbReference type="SMART" id="SM00485">
    <property type="entry name" value="XPGN"/>
    <property type="match status" value="1"/>
</dbReference>
<dbReference type="GO" id="GO:0046872">
    <property type="term" value="F:metal ion binding"/>
    <property type="evidence" value="ECO:0007669"/>
    <property type="project" value="UniProtKB-KW"/>
</dbReference>
<dbReference type="FunFam" id="3.40.50.1010:FF:000032">
    <property type="entry name" value="Flap endonuclease GEN-like 1"/>
    <property type="match status" value="1"/>
</dbReference>
<keyword evidence="6" id="KW-0227">DNA damage</keyword>
<evidence type="ECO:0000256" key="3">
    <source>
        <dbReference type="ARBA" id="ARBA00022722"/>
    </source>
</evidence>
<dbReference type="InterPro" id="IPR006086">
    <property type="entry name" value="XPG-I_dom"/>
</dbReference>
<dbReference type="Gene3D" id="3.40.50.1010">
    <property type="entry name" value="5'-nuclease"/>
    <property type="match status" value="1"/>
</dbReference>
<feature type="domain" description="XPG-I" evidence="14">
    <location>
        <begin position="192"/>
        <end position="262"/>
    </location>
</feature>
<evidence type="ECO:0000256" key="4">
    <source>
        <dbReference type="ARBA" id="ARBA00022723"/>
    </source>
</evidence>
<evidence type="ECO:0000256" key="7">
    <source>
        <dbReference type="ARBA" id="ARBA00022801"/>
    </source>
</evidence>
<feature type="compositionally biased region" description="Basic and acidic residues" evidence="13">
    <location>
        <begin position="625"/>
        <end position="650"/>
    </location>
</feature>
<keyword evidence="7" id="KW-0378">Hydrolase</keyword>
<feature type="region of interest" description="Disordered" evidence="13">
    <location>
        <begin position="625"/>
        <end position="652"/>
    </location>
</feature>
<dbReference type="PRINTS" id="PR00853">
    <property type="entry name" value="XPGRADSUPER"/>
</dbReference>
<gene>
    <name evidence="16" type="ORF">GSMUA_132350.1</name>
</gene>
<dbReference type="PANTHER" id="PTHR11081:SF59">
    <property type="entry name" value="FI23547P1"/>
    <property type="match status" value="1"/>
</dbReference>
<organism evidence="16">
    <name type="scientific">Musa acuminata subsp. malaccensis</name>
    <name type="common">Wild banana</name>
    <name type="synonym">Musa malaccensis</name>
    <dbReference type="NCBI Taxonomy" id="214687"/>
    <lineage>
        <taxon>Eukaryota</taxon>
        <taxon>Viridiplantae</taxon>
        <taxon>Streptophyta</taxon>
        <taxon>Embryophyta</taxon>
        <taxon>Tracheophyta</taxon>
        <taxon>Spermatophyta</taxon>
        <taxon>Magnoliopsida</taxon>
        <taxon>Liliopsida</taxon>
        <taxon>Zingiberales</taxon>
        <taxon>Musaceae</taxon>
        <taxon>Musa</taxon>
    </lineage>
</organism>
<evidence type="ECO:0000256" key="2">
    <source>
        <dbReference type="ARBA" id="ARBA00004123"/>
    </source>
</evidence>
<feature type="compositionally biased region" description="Polar residues" evidence="13">
    <location>
        <begin position="1"/>
        <end position="11"/>
    </location>
</feature>
<comment type="cofactor">
    <cofactor evidence="1">
        <name>Mg(2+)</name>
        <dbReference type="ChEBI" id="CHEBI:18420"/>
    </cofactor>
</comment>
<reference evidence="16" key="1">
    <citation type="submission" date="2021-03" db="EMBL/GenBank/DDBJ databases">
        <authorList>
            <consortium name="Genoscope - CEA"/>
            <person name="William W."/>
        </authorList>
    </citation>
    <scope>NUCLEOTIDE SEQUENCE</scope>
    <source>
        <strain evidence="16">Doubled-haploid Pahang</strain>
    </source>
</reference>
<keyword evidence="4" id="KW-0479">Metal-binding</keyword>
<protein>
    <recommendedName>
        <fullName evidence="12">Flap endonuclease GEN-like 1</fullName>
    </recommendedName>
</protein>
<dbReference type="SUPFAM" id="SSF47807">
    <property type="entry name" value="5' to 3' exonuclease, C-terminal subdomain"/>
    <property type="match status" value="1"/>
</dbReference>
<sequence length="661" mass="74022">DPVQQVPSSHSRISKASPLYPIKSPSYRGEPAQSSTGFKPFSSSSSSFAAVSSPEMGVGGNFWDLLKPYAHNEGVDFLRDKRVAVDLSFWLVQHEAAIRSRSPRARNPHLRTTFFRTVALFSKMGAYPVFVVDGTPSPLKAQARIERFFRMSGLDPTALPKPVEDEEGEASPVKQRNQAFTRCVRECMELLRLLGMPVLEARSEAEGLCAQLNSEGHVDACITADSDAFLFGATCVIKRLRSNSKEPFECYNVSDIEAGLGLGRKQLIAIALLVGSDHNLHGVPGFGVDTAVRFVRLFNEDEILNRLLEIGKGDIDLVNGITKSPRSSVGSGNVRSPHCSNCGHPGSKSAHLKIVCEYCVTNGSRNCMKKSSGFKCTCSSCAEERKFKEHQRRENWQIKMCKIISAEPKFPNNEIIALFLANNHGYYSEKDGPSLSWDKPKVEDLIDFLTYHQHWEPSYIRQRMIPMLSTVYLREMASTQNESSLLNDQYKFHSILRVKISHGHPYYLVKWKRAAINTVVHSVSTEQTEVDQTQLSGSIESTDPLDEPDVPTILVDNGCWFLLTDENINLVQAAFPKEVNNFMEEKGSEEFRSKQSKYMYKAGMSDKLAPSKSTGVQLSITEFYRSEKKSGKGKSPGDHRRKSDDVDKNLPKSVRRRLLFN</sequence>
<accession>A0A8D7A647</accession>
<comment type="subcellular location">
    <subcellularLocation>
        <location evidence="2">Nucleus</location>
    </subcellularLocation>
</comment>
<evidence type="ECO:0000313" key="16">
    <source>
        <dbReference type="EMBL" id="CAG1843440.1"/>
    </source>
</evidence>
<name>A0A8D7A647_MUSAM</name>
<keyword evidence="5" id="KW-0255">Endonuclease</keyword>
<evidence type="ECO:0000256" key="8">
    <source>
        <dbReference type="ARBA" id="ARBA00022842"/>
    </source>
</evidence>
<evidence type="ECO:0000259" key="14">
    <source>
        <dbReference type="SMART" id="SM00484"/>
    </source>
</evidence>
<dbReference type="GO" id="GO:0006281">
    <property type="term" value="P:DNA repair"/>
    <property type="evidence" value="ECO:0007669"/>
    <property type="project" value="UniProtKB-KW"/>
</dbReference>
<keyword evidence="3" id="KW-0540">Nuclease</keyword>
<comment type="similarity">
    <text evidence="11">Belongs to the XPG/RAD2 endonuclease family. GEN subfamily.</text>
</comment>
<proteinExistence type="inferred from homology"/>
<dbReference type="InterPro" id="IPR036279">
    <property type="entry name" value="5-3_exonuclease_C_sf"/>
</dbReference>
<evidence type="ECO:0000256" key="11">
    <source>
        <dbReference type="ARBA" id="ARBA00038112"/>
    </source>
</evidence>
<dbReference type="EMBL" id="HG996469">
    <property type="protein sequence ID" value="CAG1843440.1"/>
    <property type="molecule type" value="Genomic_DNA"/>
</dbReference>
<keyword evidence="10" id="KW-0539">Nucleus</keyword>
<evidence type="ECO:0000256" key="1">
    <source>
        <dbReference type="ARBA" id="ARBA00001946"/>
    </source>
</evidence>
<dbReference type="PANTHER" id="PTHR11081">
    <property type="entry name" value="FLAP ENDONUCLEASE FAMILY MEMBER"/>
    <property type="match status" value="1"/>
</dbReference>
<keyword evidence="9" id="KW-0234">DNA repair</keyword>
<dbReference type="AlphaFoldDB" id="A0A8D7A647"/>
<dbReference type="InterPro" id="IPR006084">
    <property type="entry name" value="XPG/Rad2"/>
</dbReference>